<dbReference type="Proteomes" id="UP000681720">
    <property type="component" value="Unassembled WGS sequence"/>
</dbReference>
<proteinExistence type="predicted"/>
<evidence type="ECO:0000313" key="4">
    <source>
        <dbReference type="EMBL" id="CAF4857116.1"/>
    </source>
</evidence>
<accession>A0A8S2RXP6</accession>
<gene>
    <name evidence="4" type="ORF">BYL167_LOCUS50438</name>
    <name evidence="3" type="ORF">GIL414_LOCUS21728</name>
    <name evidence="2" type="ORF">SMN809_LOCUS21405</name>
</gene>
<feature type="compositionally biased region" description="Basic and acidic residues" evidence="1">
    <location>
        <begin position="9"/>
        <end position="20"/>
    </location>
</feature>
<dbReference type="EMBL" id="CAJOBI010016549">
    <property type="protein sequence ID" value="CAF4189736.1"/>
    <property type="molecule type" value="Genomic_DNA"/>
</dbReference>
<reference evidence="2" key="1">
    <citation type="submission" date="2021-02" db="EMBL/GenBank/DDBJ databases">
        <authorList>
            <person name="Nowell W R."/>
        </authorList>
    </citation>
    <scope>NUCLEOTIDE SEQUENCE</scope>
</reference>
<feature type="region of interest" description="Disordered" evidence="1">
    <location>
        <begin position="1"/>
        <end position="20"/>
    </location>
</feature>
<organism evidence="2 5">
    <name type="scientific">Rotaria magnacalcarata</name>
    <dbReference type="NCBI Taxonomy" id="392030"/>
    <lineage>
        <taxon>Eukaryota</taxon>
        <taxon>Metazoa</taxon>
        <taxon>Spiralia</taxon>
        <taxon>Gnathifera</taxon>
        <taxon>Rotifera</taxon>
        <taxon>Eurotatoria</taxon>
        <taxon>Bdelloidea</taxon>
        <taxon>Philodinida</taxon>
        <taxon>Philodinidae</taxon>
        <taxon>Rotaria</taxon>
    </lineage>
</organism>
<comment type="caution">
    <text evidence="2">The sequence shown here is derived from an EMBL/GenBank/DDBJ whole genome shotgun (WGS) entry which is preliminary data.</text>
</comment>
<dbReference type="AlphaFoldDB" id="A0A8S2RXP6"/>
<feature type="non-terminal residue" evidence="2">
    <location>
        <position position="20"/>
    </location>
</feature>
<protein>
    <submittedName>
        <fullName evidence="2">Uncharacterized protein</fullName>
    </submittedName>
</protein>
<evidence type="ECO:0000256" key="1">
    <source>
        <dbReference type="SAM" id="MobiDB-lite"/>
    </source>
</evidence>
<evidence type="ECO:0000313" key="2">
    <source>
        <dbReference type="EMBL" id="CAF4189736.1"/>
    </source>
</evidence>
<dbReference type="EMBL" id="CAJOBJ010019385">
    <property type="protein sequence ID" value="CAF4203941.1"/>
    <property type="molecule type" value="Genomic_DNA"/>
</dbReference>
<evidence type="ECO:0000313" key="3">
    <source>
        <dbReference type="EMBL" id="CAF4203941.1"/>
    </source>
</evidence>
<sequence length="20" mass="2344">MGRAARKKPYVDKVNRGKRI</sequence>
<dbReference type="Proteomes" id="UP000681967">
    <property type="component" value="Unassembled WGS sequence"/>
</dbReference>
<dbReference type="EMBL" id="CAJOBH010154342">
    <property type="protein sequence ID" value="CAF4857116.1"/>
    <property type="molecule type" value="Genomic_DNA"/>
</dbReference>
<name>A0A8S2RXP6_9BILA</name>
<evidence type="ECO:0000313" key="5">
    <source>
        <dbReference type="Proteomes" id="UP000676336"/>
    </source>
</evidence>
<dbReference type="Proteomes" id="UP000676336">
    <property type="component" value="Unassembled WGS sequence"/>
</dbReference>